<feature type="transmembrane region" description="Helical" evidence="13">
    <location>
        <begin position="174"/>
        <end position="192"/>
    </location>
</feature>
<comment type="subcellular location">
    <subcellularLocation>
        <location evidence="2">Cell membrane</location>
        <topology evidence="2">Multi-pass membrane protein</topology>
    </subcellularLocation>
</comment>
<feature type="transmembrane region" description="Helical" evidence="13">
    <location>
        <begin position="150"/>
        <end position="168"/>
    </location>
</feature>
<keyword evidence="10" id="KW-0406">Ion transport</keyword>
<evidence type="ECO:0000256" key="6">
    <source>
        <dbReference type="ARBA" id="ARBA00022449"/>
    </source>
</evidence>
<evidence type="ECO:0000256" key="7">
    <source>
        <dbReference type="ARBA" id="ARBA00022475"/>
    </source>
</evidence>
<keyword evidence="7" id="KW-1003">Cell membrane</keyword>
<feature type="transmembrane region" description="Helical" evidence="13">
    <location>
        <begin position="112"/>
        <end position="129"/>
    </location>
</feature>
<dbReference type="GO" id="GO:0042910">
    <property type="term" value="F:xenobiotic transmembrane transporter activity"/>
    <property type="evidence" value="ECO:0007669"/>
    <property type="project" value="InterPro"/>
</dbReference>
<evidence type="ECO:0000256" key="11">
    <source>
        <dbReference type="ARBA" id="ARBA00023136"/>
    </source>
</evidence>
<evidence type="ECO:0000313" key="15">
    <source>
        <dbReference type="Proteomes" id="UP000186705"/>
    </source>
</evidence>
<dbReference type="EMBL" id="MPKA01000093">
    <property type="protein sequence ID" value="OLU44885.1"/>
    <property type="molecule type" value="Genomic_DNA"/>
</dbReference>
<dbReference type="PIRSF" id="PIRSF006603">
    <property type="entry name" value="DinF"/>
    <property type="match status" value="1"/>
</dbReference>
<dbReference type="GO" id="GO:0015297">
    <property type="term" value="F:antiporter activity"/>
    <property type="evidence" value="ECO:0007669"/>
    <property type="project" value="UniProtKB-KW"/>
</dbReference>
<reference evidence="14 15" key="1">
    <citation type="submission" date="2016-11" db="EMBL/GenBank/DDBJ databases">
        <title>Description of two novel members of the family Erysipelotrichaceae: Ileibacterium lipovorans gen. nov., sp. nov. and Dubosiella newyorkensis, gen. nov., sp. nov.</title>
        <authorList>
            <person name="Cox L.M."/>
            <person name="Sohn J."/>
            <person name="Tyrrell K.L."/>
            <person name="Citron D.M."/>
            <person name="Lawson P.A."/>
            <person name="Patel N.B."/>
            <person name="Iizumi T."/>
            <person name="Perez-Perez G.I."/>
            <person name="Goldstein E.J."/>
            <person name="Blaser M.J."/>
        </authorList>
    </citation>
    <scope>NUCLEOTIDE SEQUENCE [LARGE SCALE GENOMIC DNA]</scope>
    <source>
        <strain evidence="14 15">NYU-BL-A4</strain>
    </source>
</reference>
<protein>
    <recommendedName>
        <fullName evidence="4">Probable multidrug resistance protein NorM</fullName>
    </recommendedName>
    <alternativeName>
        <fullName evidence="12">Multidrug-efflux transporter</fullName>
    </alternativeName>
</protein>
<keyword evidence="15" id="KW-1185">Reference proteome</keyword>
<feature type="transmembrane region" description="Helical" evidence="13">
    <location>
        <begin position="42"/>
        <end position="60"/>
    </location>
</feature>
<feature type="transmembrane region" description="Helical" evidence="13">
    <location>
        <begin position="335"/>
        <end position="355"/>
    </location>
</feature>
<dbReference type="PANTHER" id="PTHR43298:SF2">
    <property type="entry name" value="FMN_FAD EXPORTER YEEO-RELATED"/>
    <property type="match status" value="1"/>
</dbReference>
<dbReference type="InterPro" id="IPR050222">
    <property type="entry name" value="MATE_MdtK"/>
</dbReference>
<dbReference type="InterPro" id="IPR002528">
    <property type="entry name" value="MATE_fam"/>
</dbReference>
<evidence type="ECO:0000256" key="10">
    <source>
        <dbReference type="ARBA" id="ARBA00023065"/>
    </source>
</evidence>
<dbReference type="STRING" id="1862672.BO225_09715"/>
<dbReference type="GO" id="GO:0005886">
    <property type="term" value="C:plasma membrane"/>
    <property type="evidence" value="ECO:0007669"/>
    <property type="project" value="UniProtKB-SubCell"/>
</dbReference>
<feature type="transmembrane region" description="Helical" evidence="13">
    <location>
        <begin position="292"/>
        <end position="315"/>
    </location>
</feature>
<evidence type="ECO:0000256" key="2">
    <source>
        <dbReference type="ARBA" id="ARBA00004651"/>
    </source>
</evidence>
<sequence length="437" mass="46786">MSIPAILAELSSTLMQYIDASMVGSLGKVASASIGLVASSTWLINGIGMACATGFAVQVAQKIGADQKGQARTIVSSARKASFLLSIFMVASGIALSRPLPILLQGDAPVRIGASQYFFVFACSLLFVYSRQLSSMILQCAGDMKTPSKLNIYLCGLDIVFNAFFIFFLRLGVLGAALGTACSEILISVWMFKAVDFHFEGIHKEKESGAKIQKTALRIGLPIALEKSVVNLAQILLIRIISPLGTVSIAANSLAVSAESLCYMPGFGIGNAATTLVGQSIGARQPEQAKQYAYTATLLGIGFMSFMGVLMFIGAPLIFRMLTNDPEVQALGAQVLRIEAFAEPFFASSIVIAGALRGIGDTLVPSLYNLISMWGVRIVLSFLLASRFGLQGVWSAMAIELVFRGMLFIIRLFRKDWKNSSLFEAKKEGPHLDLSGS</sequence>
<dbReference type="NCBIfam" id="TIGR00797">
    <property type="entry name" value="matE"/>
    <property type="match status" value="1"/>
</dbReference>
<dbReference type="AlphaFoldDB" id="A0A1U7NKN0"/>
<evidence type="ECO:0000256" key="3">
    <source>
        <dbReference type="ARBA" id="ARBA00010199"/>
    </source>
</evidence>
<evidence type="ECO:0000256" key="1">
    <source>
        <dbReference type="ARBA" id="ARBA00003408"/>
    </source>
</evidence>
<dbReference type="Pfam" id="PF01554">
    <property type="entry name" value="MatE"/>
    <property type="match status" value="2"/>
</dbReference>
<feature type="transmembrane region" description="Helical" evidence="13">
    <location>
        <begin position="81"/>
        <end position="100"/>
    </location>
</feature>
<comment type="similarity">
    <text evidence="3">Belongs to the multi antimicrobial extrusion (MATE) (TC 2.A.66.1) family.</text>
</comment>
<evidence type="ECO:0000256" key="12">
    <source>
        <dbReference type="ARBA" id="ARBA00031636"/>
    </source>
</evidence>
<keyword evidence="8 13" id="KW-0812">Transmembrane</keyword>
<dbReference type="Proteomes" id="UP000186705">
    <property type="component" value="Unassembled WGS sequence"/>
</dbReference>
<feature type="transmembrane region" description="Helical" evidence="13">
    <location>
        <begin position="367"/>
        <end position="386"/>
    </location>
</feature>
<evidence type="ECO:0000256" key="8">
    <source>
        <dbReference type="ARBA" id="ARBA00022692"/>
    </source>
</evidence>
<accession>A0A1U7NKN0</accession>
<gene>
    <name evidence="14" type="ORF">BO225_09715</name>
</gene>
<feature type="transmembrane region" description="Helical" evidence="13">
    <location>
        <begin position="392"/>
        <end position="413"/>
    </location>
</feature>
<evidence type="ECO:0000256" key="4">
    <source>
        <dbReference type="ARBA" id="ARBA00020268"/>
    </source>
</evidence>
<evidence type="ECO:0000313" key="14">
    <source>
        <dbReference type="EMBL" id="OLU44885.1"/>
    </source>
</evidence>
<evidence type="ECO:0000256" key="13">
    <source>
        <dbReference type="SAM" id="Phobius"/>
    </source>
</evidence>
<keyword evidence="6" id="KW-0050">Antiport</keyword>
<organism evidence="14 15">
    <name type="scientific">Dubosiella newyorkensis</name>
    <dbReference type="NCBI Taxonomy" id="1862672"/>
    <lineage>
        <taxon>Bacteria</taxon>
        <taxon>Bacillati</taxon>
        <taxon>Bacillota</taxon>
        <taxon>Erysipelotrichia</taxon>
        <taxon>Erysipelotrichales</taxon>
        <taxon>Erysipelotrichaceae</taxon>
        <taxon>Dubosiella</taxon>
    </lineage>
</organism>
<keyword evidence="9 13" id="KW-1133">Transmembrane helix</keyword>
<proteinExistence type="inferred from homology"/>
<comment type="function">
    <text evidence="1">Multidrug efflux pump.</text>
</comment>
<dbReference type="InterPro" id="IPR048279">
    <property type="entry name" value="MdtK-like"/>
</dbReference>
<dbReference type="GO" id="GO:0006811">
    <property type="term" value="P:monoatomic ion transport"/>
    <property type="evidence" value="ECO:0007669"/>
    <property type="project" value="UniProtKB-KW"/>
</dbReference>
<dbReference type="PANTHER" id="PTHR43298">
    <property type="entry name" value="MULTIDRUG RESISTANCE PROTEIN NORM-RELATED"/>
    <property type="match status" value="1"/>
</dbReference>
<keyword evidence="11 13" id="KW-0472">Membrane</keyword>
<dbReference type="CDD" id="cd13137">
    <property type="entry name" value="MATE_NorM_like"/>
    <property type="match status" value="1"/>
</dbReference>
<keyword evidence="5" id="KW-0813">Transport</keyword>
<evidence type="ECO:0000256" key="9">
    <source>
        <dbReference type="ARBA" id="ARBA00022989"/>
    </source>
</evidence>
<comment type="caution">
    <text evidence="14">The sequence shown here is derived from an EMBL/GenBank/DDBJ whole genome shotgun (WGS) entry which is preliminary data.</text>
</comment>
<name>A0A1U7NKN0_9FIRM</name>
<evidence type="ECO:0000256" key="5">
    <source>
        <dbReference type="ARBA" id="ARBA00022448"/>
    </source>
</evidence>